<dbReference type="PRINTS" id="PR00420">
    <property type="entry name" value="RNGMNOXGNASE"/>
</dbReference>
<proteinExistence type="predicted"/>
<dbReference type="PANTHER" id="PTHR46865">
    <property type="entry name" value="OXIDOREDUCTASE-RELATED"/>
    <property type="match status" value="1"/>
</dbReference>
<dbReference type="Pfam" id="PF01494">
    <property type="entry name" value="FAD_binding_3"/>
    <property type="match status" value="1"/>
</dbReference>
<dbReference type="OrthoDB" id="3356051at2"/>
<dbReference type="InterPro" id="IPR036188">
    <property type="entry name" value="FAD/NAD-bd_sf"/>
</dbReference>
<feature type="compositionally biased region" description="Low complexity" evidence="1">
    <location>
        <begin position="428"/>
        <end position="440"/>
    </location>
</feature>
<evidence type="ECO:0000256" key="1">
    <source>
        <dbReference type="SAM" id="MobiDB-lite"/>
    </source>
</evidence>
<evidence type="ECO:0000313" key="4">
    <source>
        <dbReference type="Proteomes" id="UP000324965"/>
    </source>
</evidence>
<dbReference type="PANTHER" id="PTHR46865:SF2">
    <property type="entry name" value="MONOOXYGENASE"/>
    <property type="match status" value="1"/>
</dbReference>
<dbReference type="SUPFAM" id="SSF51905">
    <property type="entry name" value="FAD/NAD(P)-binding domain"/>
    <property type="match status" value="1"/>
</dbReference>
<dbReference type="EMBL" id="VDFC01000006">
    <property type="protein sequence ID" value="KAA0942553.1"/>
    <property type="molecule type" value="Genomic_DNA"/>
</dbReference>
<dbReference type="InterPro" id="IPR002938">
    <property type="entry name" value="FAD-bd"/>
</dbReference>
<sequence length="440" mass="46784">MTPTRPSTAVSGVAKRTVLISGASISGPALAYWLARSGCAVTVVEKAGALRGGGYPIDIRGTATEVVRRMGLLPRLRDAHIDARRGTFLDADGGVVASLDLRAVTGSAGGQDLEVRRGDLAEALHAVVRDDVEFLFGDSVDTLDQSGSGVDVTFRSGGRRTFDLVIGADGMHSWTRTSSFGPETRFHRHLGYCFAIFTMPNTFGLSRELMMWNTPGKAAALYAVGDDDELHAFLTFHQPQPPLEALRDPDARRDLVARTFAGAGWRIPALVDAMRDAEDLFVDTAGQIRMPSWSSGRVALVGDAAYAPSFLTGQGSSLALAGAYMLAHSLAAHRDHTAAFAAYERDLRAFVAMNQALVDNGAATLFPTTARALEQRNARLRGLVTMPPTAARPGPTTPPRWEPRRRVLPSTGRQDPAAGFPPGGCGGARTTACTTNQPSG</sequence>
<dbReference type="RefSeq" id="WP_149509529.1">
    <property type="nucleotide sequence ID" value="NZ_VDFC01000006.1"/>
</dbReference>
<dbReference type="Gene3D" id="3.50.50.60">
    <property type="entry name" value="FAD/NAD(P)-binding domain"/>
    <property type="match status" value="1"/>
</dbReference>
<evidence type="ECO:0000259" key="2">
    <source>
        <dbReference type="Pfam" id="PF01494"/>
    </source>
</evidence>
<name>A0A5B0BK12_9ACTN</name>
<dbReference type="AlphaFoldDB" id="A0A5B0BK12"/>
<protein>
    <submittedName>
        <fullName evidence="3">FAD-dependent oxidoreductase</fullName>
    </submittedName>
</protein>
<feature type="region of interest" description="Disordered" evidence="1">
    <location>
        <begin position="386"/>
        <end position="440"/>
    </location>
</feature>
<dbReference type="Gene3D" id="3.30.9.10">
    <property type="entry name" value="D-Amino Acid Oxidase, subunit A, domain 2"/>
    <property type="match status" value="1"/>
</dbReference>
<evidence type="ECO:0000313" key="3">
    <source>
        <dbReference type="EMBL" id="KAA0942553.1"/>
    </source>
</evidence>
<feature type="domain" description="FAD-binding" evidence="2">
    <location>
        <begin position="17"/>
        <end position="344"/>
    </location>
</feature>
<comment type="caution">
    <text evidence="3">The sequence shown here is derived from an EMBL/GenBank/DDBJ whole genome shotgun (WGS) entry which is preliminary data.</text>
</comment>
<dbReference type="InterPro" id="IPR051704">
    <property type="entry name" value="FAD_aromatic-hydroxylase"/>
</dbReference>
<dbReference type="Proteomes" id="UP000324965">
    <property type="component" value="Unassembled WGS sequence"/>
</dbReference>
<reference evidence="3 4" key="1">
    <citation type="submission" date="2019-05" db="EMBL/GenBank/DDBJ databases">
        <authorList>
            <person name="Hariharan J."/>
            <person name="Choudoir M.J."/>
            <person name="Diebold P."/>
            <person name="Panke-Buisse K."/>
            <person name="Buckley D.H."/>
        </authorList>
    </citation>
    <scope>NUCLEOTIDE SEQUENCE [LARGE SCALE GENOMIC DNA]</scope>
    <source>
        <strain evidence="3 4">SUN51</strain>
    </source>
</reference>
<keyword evidence="4" id="KW-1185">Reference proteome</keyword>
<dbReference type="GO" id="GO:0071949">
    <property type="term" value="F:FAD binding"/>
    <property type="evidence" value="ECO:0007669"/>
    <property type="project" value="InterPro"/>
</dbReference>
<accession>A0A5B0BK12</accession>
<gene>
    <name evidence="3" type="ORF">FGF04_02475</name>
</gene>
<organism evidence="3 4">
    <name type="scientific">Streptomyces apricus</name>
    <dbReference type="NCBI Taxonomy" id="1828112"/>
    <lineage>
        <taxon>Bacteria</taxon>
        <taxon>Bacillati</taxon>
        <taxon>Actinomycetota</taxon>
        <taxon>Actinomycetes</taxon>
        <taxon>Kitasatosporales</taxon>
        <taxon>Streptomycetaceae</taxon>
        <taxon>Streptomyces</taxon>
    </lineage>
</organism>